<feature type="transmembrane region" description="Helical" evidence="2">
    <location>
        <begin position="60"/>
        <end position="83"/>
    </location>
</feature>
<feature type="compositionally biased region" description="Basic and acidic residues" evidence="1">
    <location>
        <begin position="156"/>
        <end position="172"/>
    </location>
</feature>
<organism evidence="3 4">
    <name type="scientific">Shinella curvata</name>
    <dbReference type="NCBI Taxonomy" id="1817964"/>
    <lineage>
        <taxon>Bacteria</taxon>
        <taxon>Pseudomonadati</taxon>
        <taxon>Pseudomonadota</taxon>
        <taxon>Alphaproteobacteria</taxon>
        <taxon>Hyphomicrobiales</taxon>
        <taxon>Rhizobiaceae</taxon>
        <taxon>Shinella</taxon>
    </lineage>
</organism>
<feature type="region of interest" description="Disordered" evidence="1">
    <location>
        <begin position="153"/>
        <end position="172"/>
    </location>
</feature>
<name>A0ABT8XCZ8_9HYPH</name>
<dbReference type="EMBL" id="WHSC02000004">
    <property type="protein sequence ID" value="MDO6121619.1"/>
    <property type="molecule type" value="Genomic_DNA"/>
</dbReference>
<dbReference type="InterPro" id="IPR005134">
    <property type="entry name" value="UPF0114"/>
</dbReference>
<dbReference type="Proteomes" id="UP001177080">
    <property type="component" value="Unassembled WGS sequence"/>
</dbReference>
<keyword evidence="2" id="KW-1133">Transmembrane helix</keyword>
<keyword evidence="4" id="KW-1185">Reference proteome</keyword>
<reference evidence="3" key="1">
    <citation type="submission" date="2022-04" db="EMBL/GenBank/DDBJ databases">
        <title>Shinella lacus sp. nov., a novel member of the genus Shinella from water.</title>
        <authorList>
            <person name="Deng Y."/>
        </authorList>
    </citation>
    <scope>NUCLEOTIDE SEQUENCE</scope>
    <source>
        <strain evidence="3">JCM 31239</strain>
    </source>
</reference>
<keyword evidence="2" id="KW-0472">Membrane</keyword>
<evidence type="ECO:0000313" key="3">
    <source>
        <dbReference type="EMBL" id="MDO6121619.1"/>
    </source>
</evidence>
<protein>
    <submittedName>
        <fullName evidence="3">YqhA family protein</fullName>
    </submittedName>
</protein>
<gene>
    <name evidence="3" type="ORF">GB928_010545</name>
</gene>
<sequence>MVSLFSGLRYVLILAAAAVLFGAFLMFWEATLMLLEGFRLARLDPDMSVIVAVLRGTDKILLGIVLMVVGCGIALGFALDIPAEQRSKLPQWMIIDTVAELKNLFFQMIILYLVVHFAAQVGEMQTPLEWNALVLPVSALLLGGAMKLAASSSHLSEQERRGRNDGAPETRE</sequence>
<feature type="transmembrane region" description="Helical" evidence="2">
    <location>
        <begin position="133"/>
        <end position="150"/>
    </location>
</feature>
<evidence type="ECO:0000256" key="2">
    <source>
        <dbReference type="SAM" id="Phobius"/>
    </source>
</evidence>
<feature type="transmembrane region" description="Helical" evidence="2">
    <location>
        <begin position="104"/>
        <end position="121"/>
    </location>
</feature>
<evidence type="ECO:0000313" key="4">
    <source>
        <dbReference type="Proteomes" id="UP001177080"/>
    </source>
</evidence>
<keyword evidence="2" id="KW-0812">Transmembrane</keyword>
<proteinExistence type="predicted"/>
<feature type="transmembrane region" description="Helical" evidence="2">
    <location>
        <begin position="7"/>
        <end position="28"/>
    </location>
</feature>
<accession>A0ABT8XCZ8</accession>
<evidence type="ECO:0000256" key="1">
    <source>
        <dbReference type="SAM" id="MobiDB-lite"/>
    </source>
</evidence>
<dbReference type="Pfam" id="PF03350">
    <property type="entry name" value="UPF0114"/>
    <property type="match status" value="1"/>
</dbReference>
<dbReference type="RefSeq" id="WP_244761530.1">
    <property type="nucleotide sequence ID" value="NZ_JALJCJ010000003.1"/>
</dbReference>
<comment type="caution">
    <text evidence="3">The sequence shown here is derived from an EMBL/GenBank/DDBJ whole genome shotgun (WGS) entry which is preliminary data.</text>
</comment>